<keyword evidence="4 6" id="KW-0472">Membrane</keyword>
<evidence type="ECO:0000256" key="5">
    <source>
        <dbReference type="SAM" id="MobiDB-lite"/>
    </source>
</evidence>
<dbReference type="GO" id="GO:0005886">
    <property type="term" value="C:plasma membrane"/>
    <property type="evidence" value="ECO:0007669"/>
    <property type="project" value="TreeGrafter"/>
</dbReference>
<feature type="transmembrane region" description="Helical" evidence="6">
    <location>
        <begin position="12"/>
        <end position="34"/>
    </location>
</feature>
<sequence length="391" mass="43162">MANIPANLAISLPTLVGSILSCTASFLALCLHAIVPPPRRHFRHALIVNLLVADFINSLNNTISGILVLKNGYDDPKAPPNNACLANAWVGQFSVQAIDFNILIISLSVLLAVQRQQILDDSSRMMSVIILSPYLALPADFFLNKHPGFVGLGLGIYGPVSGNWCWIQSHHLGLRYGLTHAWRIAIFLATVAIYTYIYIRLRRLFSSLKDGFQSSTTRGDTIYMRSRIDRDNTEPSDTQRIWVTTTVAASYELESLEISKGDQGGSVSSDGKVQWSACAAPEAPSPEAPCTNHTQQSSNPPGPYRHGPTSPNLRKMLLLNGYPIAYIILWIPGMANRLAESVGTSPKWLTGLQACTQFVGLVNALTYSFTEQMQRAIQMWMKRRSFRTLDP</sequence>
<evidence type="ECO:0000313" key="10">
    <source>
        <dbReference type="Proteomes" id="UP000245910"/>
    </source>
</evidence>
<feature type="region of interest" description="Disordered" evidence="5">
    <location>
        <begin position="283"/>
        <end position="309"/>
    </location>
</feature>
<evidence type="ECO:0000259" key="8">
    <source>
        <dbReference type="Pfam" id="PF11970"/>
    </source>
</evidence>
<evidence type="ECO:0008006" key="11">
    <source>
        <dbReference type="Google" id="ProtNLM"/>
    </source>
</evidence>
<feature type="transmembrane region" description="Helical" evidence="6">
    <location>
        <begin position="348"/>
        <end position="369"/>
    </location>
</feature>
<proteinExistence type="predicted"/>
<dbReference type="GO" id="GO:0004930">
    <property type="term" value="F:G protein-coupled receptor activity"/>
    <property type="evidence" value="ECO:0007669"/>
    <property type="project" value="TreeGrafter"/>
</dbReference>
<feature type="transmembrane region" description="Helical" evidence="6">
    <location>
        <begin position="181"/>
        <end position="199"/>
    </location>
</feature>
<feature type="domain" description="Glucose receptor Git3-like N-terminal" evidence="7">
    <location>
        <begin position="14"/>
        <end position="206"/>
    </location>
</feature>
<accession>A0A2L2SZ68</accession>
<keyword evidence="2 6" id="KW-0812">Transmembrane</keyword>
<dbReference type="GO" id="GO:0007189">
    <property type="term" value="P:adenylate cyclase-activating G protein-coupled receptor signaling pathway"/>
    <property type="evidence" value="ECO:0007669"/>
    <property type="project" value="TreeGrafter"/>
</dbReference>
<dbReference type="Pfam" id="PF11970">
    <property type="entry name" value="GPR_Gpa2_C"/>
    <property type="match status" value="1"/>
</dbReference>
<comment type="subcellular location">
    <subcellularLocation>
        <location evidence="1">Membrane</location>
        <topology evidence="1">Multi-pass membrane protein</topology>
    </subcellularLocation>
</comment>
<dbReference type="Proteomes" id="UP000245910">
    <property type="component" value="Chromosome II"/>
</dbReference>
<dbReference type="InterPro" id="IPR023041">
    <property type="entry name" value="Glucose_rcpt_Git3-like_N"/>
</dbReference>
<evidence type="ECO:0000256" key="2">
    <source>
        <dbReference type="ARBA" id="ARBA00022692"/>
    </source>
</evidence>
<keyword evidence="3 6" id="KW-1133">Transmembrane helix</keyword>
<evidence type="ECO:0000256" key="4">
    <source>
        <dbReference type="ARBA" id="ARBA00023136"/>
    </source>
</evidence>
<dbReference type="AlphaFoldDB" id="A0A2L2SZ68"/>
<evidence type="ECO:0000256" key="3">
    <source>
        <dbReference type="ARBA" id="ARBA00022989"/>
    </source>
</evidence>
<name>A0A2L2SZ68_9HYPO</name>
<evidence type="ECO:0000313" key="9">
    <source>
        <dbReference type="EMBL" id="CEI63404.1"/>
    </source>
</evidence>
<feature type="transmembrane region" description="Helical" evidence="6">
    <location>
        <begin position="46"/>
        <end position="69"/>
    </location>
</feature>
<dbReference type="Gene3D" id="1.20.1070.10">
    <property type="entry name" value="Rhodopsin 7-helix transmembrane proteins"/>
    <property type="match status" value="1"/>
</dbReference>
<dbReference type="STRING" id="56646.A0A2L2SZ68"/>
<feature type="transmembrane region" description="Helical" evidence="6">
    <location>
        <begin position="89"/>
        <end position="113"/>
    </location>
</feature>
<evidence type="ECO:0000259" key="7">
    <source>
        <dbReference type="Pfam" id="PF11710"/>
    </source>
</evidence>
<feature type="domain" description="G protein-coupled receptor GPR1/2/3 C-terminal" evidence="8">
    <location>
        <begin position="316"/>
        <end position="373"/>
    </location>
</feature>
<evidence type="ECO:0000256" key="6">
    <source>
        <dbReference type="SAM" id="Phobius"/>
    </source>
</evidence>
<organism evidence="9 10">
    <name type="scientific">Fusarium venenatum</name>
    <dbReference type="NCBI Taxonomy" id="56646"/>
    <lineage>
        <taxon>Eukaryota</taxon>
        <taxon>Fungi</taxon>
        <taxon>Dikarya</taxon>
        <taxon>Ascomycota</taxon>
        <taxon>Pezizomycotina</taxon>
        <taxon>Sordariomycetes</taxon>
        <taxon>Hypocreomycetidae</taxon>
        <taxon>Hypocreales</taxon>
        <taxon>Nectriaceae</taxon>
        <taxon>Fusarium</taxon>
    </lineage>
</organism>
<reference evidence="10" key="1">
    <citation type="submission" date="2014-10" db="EMBL/GenBank/DDBJ databases">
        <authorList>
            <person name="King R."/>
        </authorList>
    </citation>
    <scope>NUCLEOTIDE SEQUENCE [LARGE SCALE GENOMIC DNA]</scope>
    <source>
        <strain evidence="10">A3/5</strain>
    </source>
</reference>
<dbReference type="PANTHER" id="PTHR23112:SF37">
    <property type="entry name" value="G PROTEIN-COUPLED RECEPTOR GPR1"/>
    <property type="match status" value="1"/>
</dbReference>
<evidence type="ECO:0000256" key="1">
    <source>
        <dbReference type="ARBA" id="ARBA00004141"/>
    </source>
</evidence>
<dbReference type="Pfam" id="PF11710">
    <property type="entry name" value="Git3"/>
    <property type="match status" value="1"/>
</dbReference>
<feature type="transmembrane region" description="Helical" evidence="6">
    <location>
        <begin position="125"/>
        <end position="143"/>
    </location>
</feature>
<dbReference type="PANTHER" id="PTHR23112">
    <property type="entry name" value="G PROTEIN-COUPLED RECEPTOR 157-RELATED"/>
    <property type="match status" value="1"/>
</dbReference>
<protein>
    <recommendedName>
        <fullName evidence="11">Glucose receptor Git3 N-terminal domain-containing protein</fullName>
    </recommendedName>
</protein>
<dbReference type="InterPro" id="IPR022596">
    <property type="entry name" value="GPR1/2/3_C"/>
</dbReference>
<keyword evidence="10" id="KW-1185">Reference proteome</keyword>
<dbReference type="EMBL" id="LN649230">
    <property type="protein sequence ID" value="CEI63404.1"/>
    <property type="molecule type" value="Genomic_DNA"/>
</dbReference>
<dbReference type="SUPFAM" id="SSF81321">
    <property type="entry name" value="Family A G protein-coupled receptor-like"/>
    <property type="match status" value="1"/>
</dbReference>
<feature type="transmembrane region" description="Helical" evidence="6">
    <location>
        <begin position="317"/>
        <end position="336"/>
    </location>
</feature>